<sequence length="372" mass="41005">MKNSRMAVAILYCVATTMMLGISGFSLANPINDFGDDAPPIERSKTPPSSEGDKLPSTSQVEFSSKGTDAVDSTNAYTGIDWMRLMAQKINNTSFELVFVVTSQGNDVMPYVWRRARTPEGRFIEQLRVLNGPGFEQIAYNNKLSIFEPGHPPYSIQGAAIRGPIPNAFIRTPDLLEKGYDIIPMGRNRISGRMAKQIRVVSKDQTRFGYHLWLDETSGVLLKLNTYNLSGRLIEQMQVTQLNISDEIGQVFENFQESHMPDINPVLSHSQRKLAWDISFVPVGMEIVKKTLHRIGGTGQLTEYMLLSDGVVDVSVYLLNTNSHLENDVSGISGSNAVVVKSDGRVQVTVLGKIPLATAERIANSIVLVGAN</sequence>
<feature type="signal peptide" evidence="6">
    <location>
        <begin position="1"/>
        <end position="28"/>
    </location>
</feature>
<evidence type="ECO:0000313" key="10">
    <source>
        <dbReference type="Proteomes" id="UP001595478"/>
    </source>
</evidence>
<evidence type="ECO:0000256" key="2">
    <source>
        <dbReference type="ARBA" id="ARBA00008150"/>
    </source>
</evidence>
<dbReference type="PIRSF" id="PIRSF005427">
    <property type="entry name" value="RseB"/>
    <property type="match status" value="1"/>
</dbReference>
<feature type="chain" id="PRO_5047184654" evidence="6">
    <location>
        <begin position="29"/>
        <end position="372"/>
    </location>
</feature>
<comment type="subcellular location">
    <subcellularLocation>
        <location evidence="1">Periplasm</location>
    </subcellularLocation>
</comment>
<proteinExistence type="inferred from homology"/>
<dbReference type="EMBL" id="JBHRSW010000017">
    <property type="protein sequence ID" value="MFC3122119.1"/>
    <property type="molecule type" value="Genomic_DNA"/>
</dbReference>
<dbReference type="Proteomes" id="UP001595478">
    <property type="component" value="Unassembled WGS sequence"/>
</dbReference>
<dbReference type="RefSeq" id="WP_376920253.1">
    <property type="nucleotide sequence ID" value="NZ_JBHRSW010000017.1"/>
</dbReference>
<protein>
    <submittedName>
        <fullName evidence="9">MucB/RseB C-terminal domain-containing protein</fullName>
    </submittedName>
</protein>
<evidence type="ECO:0000256" key="5">
    <source>
        <dbReference type="SAM" id="MobiDB-lite"/>
    </source>
</evidence>
<dbReference type="InterPro" id="IPR038484">
    <property type="entry name" value="MucB/RseB_C_sf"/>
</dbReference>
<feature type="domain" description="MucB/RseB C-terminal" evidence="8">
    <location>
        <begin position="271"/>
        <end position="366"/>
    </location>
</feature>
<evidence type="ECO:0000256" key="1">
    <source>
        <dbReference type="ARBA" id="ARBA00004418"/>
    </source>
</evidence>
<keyword evidence="4" id="KW-0574">Periplasm</keyword>
<evidence type="ECO:0000256" key="6">
    <source>
        <dbReference type="SAM" id="SignalP"/>
    </source>
</evidence>
<dbReference type="Gene3D" id="2.50.20.10">
    <property type="entry name" value="Lipoprotein localisation LolA/LolB/LppX"/>
    <property type="match status" value="1"/>
</dbReference>
<evidence type="ECO:0000259" key="8">
    <source>
        <dbReference type="Pfam" id="PF17188"/>
    </source>
</evidence>
<dbReference type="PANTHER" id="PTHR38782:SF1">
    <property type="entry name" value="SIGMA-E FACTOR REGULATORY PROTEIN RSEB"/>
    <property type="match status" value="1"/>
</dbReference>
<keyword evidence="10" id="KW-1185">Reference proteome</keyword>
<accession>A0ABV7FP74</accession>
<dbReference type="InterPro" id="IPR033434">
    <property type="entry name" value="MucB/RseB_N"/>
</dbReference>
<keyword evidence="3 6" id="KW-0732">Signal</keyword>
<gene>
    <name evidence="9" type="ORF">ACFOHL_10835</name>
</gene>
<dbReference type="InterPro" id="IPR005588">
    <property type="entry name" value="MucB_RseB"/>
</dbReference>
<evidence type="ECO:0000256" key="3">
    <source>
        <dbReference type="ARBA" id="ARBA00022729"/>
    </source>
</evidence>
<evidence type="ECO:0000259" key="7">
    <source>
        <dbReference type="Pfam" id="PF03888"/>
    </source>
</evidence>
<comment type="caution">
    <text evidence="9">The sequence shown here is derived from an EMBL/GenBank/DDBJ whole genome shotgun (WGS) entry which is preliminary data.</text>
</comment>
<comment type="similarity">
    <text evidence="2">Belongs to the RseB family.</text>
</comment>
<dbReference type="PANTHER" id="PTHR38782">
    <property type="match status" value="1"/>
</dbReference>
<dbReference type="CDD" id="cd16327">
    <property type="entry name" value="RseB"/>
    <property type="match status" value="1"/>
</dbReference>
<name>A0ABV7FP74_9ALTE</name>
<feature type="domain" description="MucB/RseB N-terminal" evidence="7">
    <location>
        <begin position="81"/>
        <end position="249"/>
    </location>
</feature>
<evidence type="ECO:0000256" key="4">
    <source>
        <dbReference type="ARBA" id="ARBA00022764"/>
    </source>
</evidence>
<dbReference type="Pfam" id="PF03888">
    <property type="entry name" value="MucB_RseB"/>
    <property type="match status" value="1"/>
</dbReference>
<dbReference type="InterPro" id="IPR033436">
    <property type="entry name" value="MucB/RseB_C"/>
</dbReference>
<evidence type="ECO:0000313" key="9">
    <source>
        <dbReference type="EMBL" id="MFC3122119.1"/>
    </source>
</evidence>
<reference evidence="10" key="1">
    <citation type="journal article" date="2019" name="Int. J. Syst. Evol. Microbiol.">
        <title>The Global Catalogue of Microorganisms (GCM) 10K type strain sequencing project: providing services to taxonomists for standard genome sequencing and annotation.</title>
        <authorList>
            <consortium name="The Broad Institute Genomics Platform"/>
            <consortium name="The Broad Institute Genome Sequencing Center for Infectious Disease"/>
            <person name="Wu L."/>
            <person name="Ma J."/>
        </authorList>
    </citation>
    <scope>NUCLEOTIDE SEQUENCE [LARGE SCALE GENOMIC DNA]</scope>
    <source>
        <strain evidence="10">KCTC 52473</strain>
    </source>
</reference>
<feature type="compositionally biased region" description="Polar residues" evidence="5">
    <location>
        <begin position="56"/>
        <end position="68"/>
    </location>
</feature>
<dbReference type="Gene3D" id="3.30.200.100">
    <property type="entry name" value="MucB/RseB, C-terminal domain"/>
    <property type="match status" value="1"/>
</dbReference>
<dbReference type="Pfam" id="PF17188">
    <property type="entry name" value="MucB_RseB_C"/>
    <property type="match status" value="1"/>
</dbReference>
<feature type="region of interest" description="Disordered" evidence="5">
    <location>
        <begin position="36"/>
        <end position="68"/>
    </location>
</feature>
<organism evidence="9 10">
    <name type="scientific">Agaribacter flavus</name>
    <dbReference type="NCBI Taxonomy" id="1902781"/>
    <lineage>
        <taxon>Bacteria</taxon>
        <taxon>Pseudomonadati</taxon>
        <taxon>Pseudomonadota</taxon>
        <taxon>Gammaproteobacteria</taxon>
        <taxon>Alteromonadales</taxon>
        <taxon>Alteromonadaceae</taxon>
        <taxon>Agaribacter</taxon>
    </lineage>
</organism>